<reference evidence="3 4" key="1">
    <citation type="submission" date="2023-10" db="EMBL/GenBank/DDBJ databases">
        <authorList>
            <person name="Wang X.X."/>
        </authorList>
    </citation>
    <scope>NUCLEOTIDE SEQUENCE [LARGE SCALE GENOMIC DNA]</scope>
    <source>
        <strain evidence="3 4">NBRC 12816</strain>
    </source>
</reference>
<keyword evidence="4" id="KW-1185">Reference proteome</keyword>
<protein>
    <recommendedName>
        <fullName evidence="5">Integral membrane protein</fullName>
    </recommendedName>
</protein>
<feature type="transmembrane region" description="Helical" evidence="2">
    <location>
        <begin position="91"/>
        <end position="111"/>
    </location>
</feature>
<evidence type="ECO:0008006" key="5">
    <source>
        <dbReference type="Google" id="ProtNLM"/>
    </source>
</evidence>
<dbReference type="RefSeq" id="WP_319008880.1">
    <property type="nucleotide sequence ID" value="NZ_JAWJZF010000297.1"/>
</dbReference>
<comment type="caution">
    <text evidence="3">The sequence shown here is derived from an EMBL/GenBank/DDBJ whole genome shotgun (WGS) entry which is preliminary data.</text>
</comment>
<sequence>MERNGTGRPDDERPWDRARAGGGPPKPPAPPPYPPGGGPMPQPVRSLRTLLMVLAGVQALLGLWVLTHSVEIAARLWEDEAPELRSGTVEFLGVLVLAVAGWGIGTALRFPTRLPGVRVSAVAYGWVSLPFAYLLFGTMPILGVVWLGLAILALVRPNQPESRAWFG</sequence>
<name>A0ABU4K4K2_9ACTN</name>
<evidence type="ECO:0000256" key="2">
    <source>
        <dbReference type="SAM" id="Phobius"/>
    </source>
</evidence>
<proteinExistence type="predicted"/>
<feature type="transmembrane region" description="Helical" evidence="2">
    <location>
        <begin position="131"/>
        <end position="155"/>
    </location>
</feature>
<evidence type="ECO:0000313" key="3">
    <source>
        <dbReference type="EMBL" id="MDX2292382.1"/>
    </source>
</evidence>
<keyword evidence="2" id="KW-0472">Membrane</keyword>
<feature type="compositionally biased region" description="Basic and acidic residues" evidence="1">
    <location>
        <begin position="1"/>
        <end position="19"/>
    </location>
</feature>
<keyword evidence="2" id="KW-1133">Transmembrane helix</keyword>
<dbReference type="Proteomes" id="UP001278571">
    <property type="component" value="Unassembled WGS sequence"/>
</dbReference>
<organism evidence="3 4">
    <name type="scientific">Streptomyces roseolus</name>
    <dbReference type="NCBI Taxonomy" id="67358"/>
    <lineage>
        <taxon>Bacteria</taxon>
        <taxon>Bacillati</taxon>
        <taxon>Actinomycetota</taxon>
        <taxon>Actinomycetes</taxon>
        <taxon>Kitasatosporales</taxon>
        <taxon>Streptomycetaceae</taxon>
        <taxon>Streptomyces</taxon>
    </lineage>
</organism>
<gene>
    <name evidence="3" type="ORF">R2363_09375</name>
</gene>
<feature type="region of interest" description="Disordered" evidence="1">
    <location>
        <begin position="1"/>
        <end position="40"/>
    </location>
</feature>
<accession>A0ABU4K4K2</accession>
<evidence type="ECO:0000313" key="4">
    <source>
        <dbReference type="Proteomes" id="UP001278571"/>
    </source>
</evidence>
<keyword evidence="2" id="KW-0812">Transmembrane</keyword>
<dbReference type="EMBL" id="JAWJZF010000297">
    <property type="protein sequence ID" value="MDX2292382.1"/>
    <property type="molecule type" value="Genomic_DNA"/>
</dbReference>
<feature type="transmembrane region" description="Helical" evidence="2">
    <location>
        <begin position="50"/>
        <end position="70"/>
    </location>
</feature>
<feature type="compositionally biased region" description="Pro residues" evidence="1">
    <location>
        <begin position="24"/>
        <end position="40"/>
    </location>
</feature>
<evidence type="ECO:0000256" key="1">
    <source>
        <dbReference type="SAM" id="MobiDB-lite"/>
    </source>
</evidence>